<sequence>MRSTPRRWLLVLAAAHLLLVTLGAAGVELREVGPIGRLLDHYGLASGAGCEYDFFTSRDHGQFVLHVDVIDAEGRRTTHSLGTGASHEAELRVAHIAGEFETAEPALRRELAKSLAAKMFERHPEAREVVVRVEYFVVVLMDEHRSGREPRVSRFYDARFRKPRPRLEARHGSAHSG</sequence>
<evidence type="ECO:0000313" key="2">
    <source>
        <dbReference type="Proteomes" id="UP001151081"/>
    </source>
</evidence>
<dbReference type="Proteomes" id="UP001151081">
    <property type="component" value="Unassembled WGS sequence"/>
</dbReference>
<proteinExistence type="predicted"/>
<organism evidence="1 2">
    <name type="scientific">Polyangium jinanense</name>
    <dbReference type="NCBI Taxonomy" id="2829994"/>
    <lineage>
        <taxon>Bacteria</taxon>
        <taxon>Pseudomonadati</taxon>
        <taxon>Myxococcota</taxon>
        <taxon>Polyangia</taxon>
        <taxon>Polyangiales</taxon>
        <taxon>Polyangiaceae</taxon>
        <taxon>Polyangium</taxon>
    </lineage>
</organism>
<name>A0A9X3XEU0_9BACT</name>
<dbReference type="RefSeq" id="WP_272423414.1">
    <property type="nucleotide sequence ID" value="NZ_JAGTJJ010000065.1"/>
</dbReference>
<gene>
    <name evidence="1" type="ORF">KEG57_47070</name>
</gene>
<dbReference type="EMBL" id="JAGTJJ010000065">
    <property type="protein sequence ID" value="MDC3988120.1"/>
    <property type="molecule type" value="Genomic_DNA"/>
</dbReference>
<accession>A0A9X3XEU0</accession>
<keyword evidence="2" id="KW-1185">Reference proteome</keyword>
<protein>
    <submittedName>
        <fullName evidence="1">Uncharacterized protein</fullName>
    </submittedName>
</protein>
<comment type="caution">
    <text evidence="1">The sequence shown here is derived from an EMBL/GenBank/DDBJ whole genome shotgun (WGS) entry which is preliminary data.</text>
</comment>
<evidence type="ECO:0000313" key="1">
    <source>
        <dbReference type="EMBL" id="MDC3988120.1"/>
    </source>
</evidence>
<reference evidence="1 2" key="1">
    <citation type="submission" date="2021-04" db="EMBL/GenBank/DDBJ databases">
        <title>Genome analysis of Polyangium sp.</title>
        <authorList>
            <person name="Li Y."/>
            <person name="Wang J."/>
        </authorList>
    </citation>
    <scope>NUCLEOTIDE SEQUENCE [LARGE SCALE GENOMIC DNA]</scope>
    <source>
        <strain evidence="1 2">SDU14</strain>
    </source>
</reference>
<dbReference type="AlphaFoldDB" id="A0A9X3XEU0"/>